<accession>S9Q575</accession>
<dbReference type="RefSeq" id="XP_013017632.1">
    <property type="nucleotide sequence ID" value="XM_013162178.1"/>
</dbReference>
<dbReference type="VEuPathDB" id="FungiDB:SOCG_04432"/>
<evidence type="ECO:0000313" key="1">
    <source>
        <dbReference type="EMBL" id="EPX75187.1"/>
    </source>
</evidence>
<dbReference type="HOGENOM" id="CLU_2513930_0_0_1"/>
<dbReference type="AlphaFoldDB" id="S9Q575"/>
<dbReference type="Proteomes" id="UP000016088">
    <property type="component" value="Unassembled WGS sequence"/>
</dbReference>
<dbReference type="EMBL" id="KE503206">
    <property type="protein sequence ID" value="EPX75187.1"/>
    <property type="molecule type" value="Genomic_DNA"/>
</dbReference>
<gene>
    <name evidence="1" type="ORF">SOCG_04432</name>
</gene>
<evidence type="ECO:0000313" key="2">
    <source>
        <dbReference type="Proteomes" id="UP000016088"/>
    </source>
</evidence>
<reference evidence="1 2" key="1">
    <citation type="journal article" date="2011" name="Science">
        <title>Comparative functional genomics of the fission yeasts.</title>
        <authorList>
            <person name="Rhind N."/>
            <person name="Chen Z."/>
            <person name="Yassour M."/>
            <person name="Thompson D.A."/>
            <person name="Haas B.J."/>
            <person name="Habib N."/>
            <person name="Wapinski I."/>
            <person name="Roy S."/>
            <person name="Lin M.F."/>
            <person name="Heiman D.I."/>
            <person name="Young S.K."/>
            <person name="Furuya K."/>
            <person name="Guo Y."/>
            <person name="Pidoux A."/>
            <person name="Chen H.M."/>
            <person name="Robbertse B."/>
            <person name="Goldberg J.M."/>
            <person name="Aoki K."/>
            <person name="Bayne E.H."/>
            <person name="Berlin A.M."/>
            <person name="Desjardins C.A."/>
            <person name="Dobbs E."/>
            <person name="Dukaj L."/>
            <person name="Fan L."/>
            <person name="FitzGerald M.G."/>
            <person name="French C."/>
            <person name="Gujja S."/>
            <person name="Hansen K."/>
            <person name="Keifenheim D."/>
            <person name="Levin J.Z."/>
            <person name="Mosher R.A."/>
            <person name="Mueller C.A."/>
            <person name="Pfiffner J."/>
            <person name="Priest M."/>
            <person name="Russ C."/>
            <person name="Smialowska A."/>
            <person name="Swoboda P."/>
            <person name="Sykes S.M."/>
            <person name="Vaughn M."/>
            <person name="Vengrova S."/>
            <person name="Yoder R."/>
            <person name="Zeng Q."/>
            <person name="Allshire R."/>
            <person name="Baulcombe D."/>
            <person name="Birren B.W."/>
            <person name="Brown W."/>
            <person name="Ekwall K."/>
            <person name="Kellis M."/>
            <person name="Leatherwood J."/>
            <person name="Levin H."/>
            <person name="Margalit H."/>
            <person name="Martienssen R."/>
            <person name="Nieduszynski C.A."/>
            <person name="Spatafora J.W."/>
            <person name="Friedman N."/>
            <person name="Dalgaard J.Z."/>
            <person name="Baumann P."/>
            <person name="Niki H."/>
            <person name="Regev A."/>
            <person name="Nusbaum C."/>
        </authorList>
    </citation>
    <scope>NUCLEOTIDE SEQUENCE [LARGE SCALE GENOMIC DNA]</scope>
    <source>
        <strain evidence="2">yFS286</strain>
    </source>
</reference>
<dbReference type="GeneID" id="25033394"/>
<name>S9Q575_SCHOY</name>
<protein>
    <submittedName>
        <fullName evidence="1">Uncharacterized protein</fullName>
    </submittedName>
</protein>
<keyword evidence="2" id="KW-1185">Reference proteome</keyword>
<sequence>MEWGKRNKINNKNGAIKLHVRDFPAYIKFLLDYSTICALETTIHLYYDNCYLEANTTYEKDLSLVGRKVKLKELKDISDEKKVNN</sequence>
<proteinExistence type="predicted"/>
<organism evidence="1 2">
    <name type="scientific">Schizosaccharomyces octosporus (strain yFS286)</name>
    <name type="common">Fission yeast</name>
    <name type="synonym">Octosporomyces octosporus</name>
    <dbReference type="NCBI Taxonomy" id="483514"/>
    <lineage>
        <taxon>Eukaryota</taxon>
        <taxon>Fungi</taxon>
        <taxon>Dikarya</taxon>
        <taxon>Ascomycota</taxon>
        <taxon>Taphrinomycotina</taxon>
        <taxon>Schizosaccharomycetes</taxon>
        <taxon>Schizosaccharomycetales</taxon>
        <taxon>Schizosaccharomycetaceae</taxon>
        <taxon>Schizosaccharomyces</taxon>
    </lineage>
</organism>